<protein>
    <recommendedName>
        <fullName evidence="4">thiopurine S-methyltransferase</fullName>
        <ecNumber evidence="4">2.1.1.67</ecNumber>
    </recommendedName>
</protein>
<dbReference type="Gene3D" id="3.40.50.150">
    <property type="entry name" value="Vaccinia Virus protein VP39"/>
    <property type="match status" value="1"/>
</dbReference>
<evidence type="ECO:0000256" key="1">
    <source>
        <dbReference type="ARBA" id="ARBA00000903"/>
    </source>
</evidence>
<dbReference type="Proteomes" id="UP000504624">
    <property type="component" value="Unplaced"/>
</dbReference>
<comment type="similarity">
    <text evidence="3">Belongs to the class I-like SAM-binding methyltransferase superfamily. TPMT family.</text>
</comment>
<dbReference type="InterPro" id="IPR029063">
    <property type="entry name" value="SAM-dependent_MTases_sf"/>
</dbReference>
<dbReference type="InterPro" id="IPR025835">
    <property type="entry name" value="Thiopurine_S-MeTrfase"/>
</dbReference>
<evidence type="ECO:0000256" key="6">
    <source>
        <dbReference type="ARBA" id="ARBA00022603"/>
    </source>
</evidence>
<dbReference type="OrthoDB" id="276151at2759"/>
<dbReference type="EC" id="2.1.1.67" evidence="4"/>
<evidence type="ECO:0000256" key="3">
    <source>
        <dbReference type="ARBA" id="ARBA00008145"/>
    </source>
</evidence>
<dbReference type="HAMAP" id="MF_00812">
    <property type="entry name" value="Thiopur_methtran"/>
    <property type="match status" value="1"/>
</dbReference>
<dbReference type="PANTHER" id="PTHR10259:SF11">
    <property type="entry name" value="THIOPURINE S-METHYLTRANSFERASE"/>
    <property type="match status" value="1"/>
</dbReference>
<evidence type="ECO:0000256" key="7">
    <source>
        <dbReference type="ARBA" id="ARBA00022679"/>
    </source>
</evidence>
<comment type="catalytic activity">
    <reaction evidence="1">
        <text>S-adenosyl-L-methionine + a thiopurine = S-adenosyl-L-homocysteine + a thiopurine S-methylether.</text>
        <dbReference type="EC" id="2.1.1.67"/>
    </reaction>
</comment>
<sequence>MDHSANAPGLLEGSNIGSQKERVVTEEEWLQKWEVGNIGFHKEQGHPLLQKYLDVLLNGKSGLRIFFPLCGKAVEMKWLADMGHNVVGVEVSEQALKDFFSEHSLPYCEEPVPEISGGKMFQSTSGNISLYCCSIYDLSSSIVGKFDGVWDRGALVAVNPCDRQRYASLMINLMEKNSSYLLVTVSYDPNKHKGPPFYVPESEIKSLFGCGEQEGCLRTEEKTVSLQSSKRGKKEDLGTCTPVSFTSIHGKVMEQPILDVISKHVEEKKVIRSSQHGFTKWKSCLTYLIAFYDAMTIWVDEGRVVDVVYLDFSKAFDTVSHNILVVVKRMGPDSF</sequence>
<dbReference type="FunFam" id="3.40.50.150:FF:000101">
    <property type="entry name" value="Thiopurine S-methyltransferase"/>
    <property type="match status" value="1"/>
</dbReference>
<dbReference type="AlphaFoldDB" id="A0A6J0GQ40"/>
<comment type="subcellular location">
    <subcellularLocation>
        <location evidence="2">Cytoplasm</location>
    </subcellularLocation>
</comment>
<evidence type="ECO:0000256" key="8">
    <source>
        <dbReference type="ARBA" id="ARBA00022691"/>
    </source>
</evidence>
<organism evidence="9 10">
    <name type="scientific">Lepidothrix coronata</name>
    <name type="common">blue-crowned manakin</name>
    <dbReference type="NCBI Taxonomy" id="321398"/>
    <lineage>
        <taxon>Eukaryota</taxon>
        <taxon>Metazoa</taxon>
        <taxon>Chordata</taxon>
        <taxon>Craniata</taxon>
        <taxon>Vertebrata</taxon>
        <taxon>Euteleostomi</taxon>
        <taxon>Archelosauria</taxon>
        <taxon>Archosauria</taxon>
        <taxon>Dinosauria</taxon>
        <taxon>Saurischia</taxon>
        <taxon>Theropoda</taxon>
        <taxon>Coelurosauria</taxon>
        <taxon>Aves</taxon>
        <taxon>Neognathae</taxon>
        <taxon>Neoaves</taxon>
        <taxon>Telluraves</taxon>
        <taxon>Australaves</taxon>
        <taxon>Passeriformes</taxon>
        <taxon>Pipridae</taxon>
        <taxon>Lepidothrix</taxon>
    </lineage>
</organism>
<dbReference type="PANTHER" id="PTHR10259">
    <property type="entry name" value="THIOPURINE S-METHYLTRANSFERASE"/>
    <property type="match status" value="1"/>
</dbReference>
<gene>
    <name evidence="10" type="primary">TPMT</name>
</gene>
<keyword evidence="9" id="KW-1185">Reference proteome</keyword>
<keyword evidence="7" id="KW-0808">Transferase</keyword>
<dbReference type="InterPro" id="IPR008854">
    <property type="entry name" value="TPMT"/>
</dbReference>
<dbReference type="GO" id="GO:0008119">
    <property type="term" value="F:thiopurine S-methyltransferase activity"/>
    <property type="evidence" value="ECO:0007669"/>
    <property type="project" value="UniProtKB-EC"/>
</dbReference>
<keyword evidence="8" id="KW-0949">S-adenosyl-L-methionine</keyword>
<dbReference type="PROSITE" id="PS51585">
    <property type="entry name" value="SAM_MT_TPMT"/>
    <property type="match status" value="1"/>
</dbReference>
<dbReference type="Pfam" id="PF05724">
    <property type="entry name" value="TPMT"/>
    <property type="match status" value="1"/>
</dbReference>
<dbReference type="CTD" id="7172"/>
<evidence type="ECO:0000256" key="5">
    <source>
        <dbReference type="ARBA" id="ARBA00022490"/>
    </source>
</evidence>
<reference evidence="10" key="1">
    <citation type="submission" date="2025-08" db="UniProtKB">
        <authorList>
            <consortium name="RefSeq"/>
        </authorList>
    </citation>
    <scope>IDENTIFICATION</scope>
</reference>
<dbReference type="GeneID" id="108494241"/>
<dbReference type="GO" id="GO:0032259">
    <property type="term" value="P:methylation"/>
    <property type="evidence" value="ECO:0007669"/>
    <property type="project" value="UniProtKB-KW"/>
</dbReference>
<dbReference type="RefSeq" id="XP_017664021.1">
    <property type="nucleotide sequence ID" value="XM_017808532.1"/>
</dbReference>
<name>A0A6J0GQ40_9PASS</name>
<evidence type="ECO:0000256" key="4">
    <source>
        <dbReference type="ARBA" id="ARBA00011905"/>
    </source>
</evidence>
<evidence type="ECO:0000256" key="2">
    <source>
        <dbReference type="ARBA" id="ARBA00004496"/>
    </source>
</evidence>
<evidence type="ECO:0000313" key="9">
    <source>
        <dbReference type="Proteomes" id="UP000504624"/>
    </source>
</evidence>
<evidence type="ECO:0000313" key="10">
    <source>
        <dbReference type="RefSeq" id="XP_017664021.1"/>
    </source>
</evidence>
<keyword evidence="5" id="KW-0963">Cytoplasm</keyword>
<keyword evidence="6" id="KW-0489">Methyltransferase</keyword>
<dbReference type="SUPFAM" id="SSF53335">
    <property type="entry name" value="S-adenosyl-L-methionine-dependent methyltransferases"/>
    <property type="match status" value="1"/>
</dbReference>
<dbReference type="GO" id="GO:0005737">
    <property type="term" value="C:cytoplasm"/>
    <property type="evidence" value="ECO:0007669"/>
    <property type="project" value="UniProtKB-SubCell"/>
</dbReference>
<accession>A0A6J0GQ40</accession>
<proteinExistence type="inferred from homology"/>